<dbReference type="InterPro" id="IPR027417">
    <property type="entry name" value="P-loop_NTPase"/>
</dbReference>
<proteinExistence type="predicted"/>
<comment type="caution">
    <text evidence="4">The sequence shown here is derived from an EMBL/GenBank/DDBJ whole genome shotgun (WGS) entry which is preliminary data.</text>
</comment>
<accession>A0ABQ6MR61</accession>
<organism evidence="4 5">
    <name type="scientific">Tetraparma gracilis</name>
    <dbReference type="NCBI Taxonomy" id="2962635"/>
    <lineage>
        <taxon>Eukaryota</taxon>
        <taxon>Sar</taxon>
        <taxon>Stramenopiles</taxon>
        <taxon>Ochrophyta</taxon>
        <taxon>Bolidophyceae</taxon>
        <taxon>Parmales</taxon>
        <taxon>Triparmaceae</taxon>
        <taxon>Tetraparma</taxon>
    </lineage>
</organism>
<dbReference type="Proteomes" id="UP001165060">
    <property type="component" value="Unassembled WGS sequence"/>
</dbReference>
<dbReference type="PANTHER" id="PTHR16305:SF28">
    <property type="entry name" value="GUANYLATE CYCLASE DOMAIN-CONTAINING PROTEIN"/>
    <property type="match status" value="1"/>
</dbReference>
<evidence type="ECO:0000256" key="1">
    <source>
        <dbReference type="ARBA" id="ARBA00022741"/>
    </source>
</evidence>
<evidence type="ECO:0000313" key="4">
    <source>
        <dbReference type="EMBL" id="GMI30728.1"/>
    </source>
</evidence>
<protein>
    <recommendedName>
        <fullName evidence="6">Orc1-like AAA ATPase domain-containing protein</fullName>
    </recommendedName>
</protein>
<sequence length="1421" mass="153548">MSLAHGGCHQSSIIAAAFTISNATNPRATLGQFRAILDTLAKKFGEHGGGMMSSTTSSNSLQIMGWLPIPITSAAFFVSKVSGRFRHSSRQPRVDKKGKLEPRAILSACVIHFGDVLWRAGVGGSVIPFGPEVDELTAQLQLLLGDSKGTDVSGGGDGNDSDDDQPPASIYCKASVIQEQLELTGESRLIKFTDSTEHPDWMVPQDVFTDAVKTVFEGSEMAGRSDTRKALSHALSDLLLINASSTTLLEARAGFGKSMLANEIVQVASTLNIPHYIARASEDNESNLRVWIELCASLLRTAENSNGGADVDLLGHLPSGCGTTELYWLNDYLPTKYRVTESMLRAEQNDDSDDYDDLGKHLLEESFAGTANTSVKLQLFGSILHSLALQVAPFVFVIEDLQWLDSSSWKMLVQSEYWTHGLMMVCTTRPVPLHVADHYTSVCKAPATARVTLGPLDAADLTSLARRHLASVDMGSVSASMMVIDRLVKLSQGFPFLAEELLMEAKADFASSLLGSAKPPDELKDTGSTNERTIAKDTYTPEELLSLNEFYSNYKRNAGWELLTVEGGVEYFSRPNDTGTIRQGKAVAIIPNCTPHDVEEISEQLLKLVESRTGGNLLYIQELVSSLIESGMLKYNDKSVDLKSDVDDLVVPDNVQAVIASRLAGLTTSQQSILQTASVIGRTFTLGMVTEVHPASEMLQNLAGDLKEIVRKRIVERIVGSGGGDDTDGELQFSHKFVQESIYESCLVSNRKQVHRAIAKHLELDQSKQLGDSYALIAHHYVQAEEWRNACLYLQLSSEVSARLEMPGAVVASLTQWKKIREEKLTKTGDSLVVAKLGSRSGREEAINGRFGSAGKEAGIVYITLGHALKTMMRKDEALEMYALGAESLGRSFPESKLAKVRIIVRGLALLQWMAVKGGTYKTVDKASEEEVLLAEAIGASAEIFFREKNDKLGFFSVTLMMLVSTSRPTAMMVKFGAQFGSFAAPLLGLTKVSDHLTMEVNRLASQCTGNDGVVASAYLNFTNGMAYGGKGELRQAAGFFTAAARASLELRDFAEWANNVAYAHQMSFENGNLAQVLEASYSGLRKAEETGSAIAVRHFGSLLSKLTVHAGKDDSAKALSLLKLLEKEPRGDPVATLFLKWNMEELNADECAKAIERRIELDKFSQTYLNQSQVSGIVCALLQLYDYAQAAGVEALGGVKTAKLLEMVDSKISWMEKLARKYPIASGWALAQRGAVLARTGKRGAAMKLLEKAEEASLKISGRACLCYVHLERGYLEDGALAASSGSLSGSSTAKAAVVSPAVGAEEGNCTKSFAAAADLADETGMHRLGDLAKERLRRLNVDTSSMVVGVRAPETGRMASGLRSIGRTVSGRSMRNTGLNATLIVNASEKVKGLALVQSGRLMSRKGSAVGFQDDGGKK</sequence>
<dbReference type="EMBL" id="BRYB01004424">
    <property type="protein sequence ID" value="GMI30728.1"/>
    <property type="molecule type" value="Genomic_DNA"/>
</dbReference>
<keyword evidence="2" id="KW-0067">ATP-binding</keyword>
<reference evidence="4 5" key="1">
    <citation type="journal article" date="2023" name="Commun. Biol.">
        <title>Genome analysis of Parmales, the sister group of diatoms, reveals the evolutionary specialization of diatoms from phago-mixotrophs to photoautotrophs.</title>
        <authorList>
            <person name="Ban H."/>
            <person name="Sato S."/>
            <person name="Yoshikawa S."/>
            <person name="Yamada K."/>
            <person name="Nakamura Y."/>
            <person name="Ichinomiya M."/>
            <person name="Sato N."/>
            <person name="Blanc-Mathieu R."/>
            <person name="Endo H."/>
            <person name="Kuwata A."/>
            <person name="Ogata H."/>
        </authorList>
    </citation>
    <scope>NUCLEOTIDE SEQUENCE [LARGE SCALE GENOMIC DNA]</scope>
</reference>
<evidence type="ECO:0000313" key="5">
    <source>
        <dbReference type="Proteomes" id="UP001165060"/>
    </source>
</evidence>
<keyword evidence="5" id="KW-1185">Reference proteome</keyword>
<evidence type="ECO:0000256" key="2">
    <source>
        <dbReference type="ARBA" id="ARBA00022840"/>
    </source>
</evidence>
<evidence type="ECO:0000256" key="3">
    <source>
        <dbReference type="SAM" id="MobiDB-lite"/>
    </source>
</evidence>
<dbReference type="PANTHER" id="PTHR16305">
    <property type="entry name" value="TESTICULAR SOLUBLE ADENYLYL CYCLASE"/>
    <property type="match status" value="1"/>
</dbReference>
<keyword evidence="1" id="KW-0547">Nucleotide-binding</keyword>
<feature type="region of interest" description="Disordered" evidence="3">
    <location>
        <begin position="149"/>
        <end position="168"/>
    </location>
</feature>
<evidence type="ECO:0008006" key="6">
    <source>
        <dbReference type="Google" id="ProtNLM"/>
    </source>
</evidence>
<name>A0ABQ6MR61_9STRA</name>
<gene>
    <name evidence="4" type="ORF">TeGR_g13717</name>
</gene>
<dbReference type="SUPFAM" id="SSF52540">
    <property type="entry name" value="P-loop containing nucleoside triphosphate hydrolases"/>
    <property type="match status" value="1"/>
</dbReference>